<feature type="domain" description="SpaA-like prealbumin fold" evidence="11">
    <location>
        <begin position="1267"/>
        <end position="1351"/>
    </location>
</feature>
<feature type="domain" description="SpaA-like prealbumin fold" evidence="11">
    <location>
        <begin position="1845"/>
        <end position="1935"/>
    </location>
</feature>
<feature type="compositionally biased region" description="Low complexity" evidence="7">
    <location>
        <begin position="149"/>
        <end position="166"/>
    </location>
</feature>
<dbReference type="RefSeq" id="WP_379980276.1">
    <property type="nucleotide sequence ID" value="NZ_JBHUMO010000028.1"/>
</dbReference>
<feature type="region of interest" description="Disordered" evidence="7">
    <location>
        <begin position="622"/>
        <end position="642"/>
    </location>
</feature>
<dbReference type="EMBL" id="JBHUMO010000028">
    <property type="protein sequence ID" value="MFD2728656.1"/>
    <property type="molecule type" value="Genomic_DNA"/>
</dbReference>
<dbReference type="InterPro" id="IPR041171">
    <property type="entry name" value="SDR_Ig"/>
</dbReference>
<dbReference type="InterPro" id="IPR008966">
    <property type="entry name" value="Adhesion_dom_sf"/>
</dbReference>
<gene>
    <name evidence="13" type="ORF">ACFSR0_04335</name>
</gene>
<evidence type="ECO:0000256" key="2">
    <source>
        <dbReference type="ARBA" id="ARBA00007257"/>
    </source>
</evidence>
<dbReference type="Pfam" id="PF05737">
    <property type="entry name" value="Collagen_bind"/>
    <property type="match status" value="4"/>
</dbReference>
<feature type="domain" description="SpaA-like prealbumin fold" evidence="11">
    <location>
        <begin position="1362"/>
        <end position="1450"/>
    </location>
</feature>
<sequence>MEQKQASGKRFYKLANWISLLILLVSYLAPIAQVGAVTQEDKGFAITSAKEIDGKKIKLSADVVNSSTENKTYLVAISPENSLTKEKNAPLKDKTGKEVGTYEVNGTGITFTISPNVQSSIEVDLGVANESLTEVTLTNDGKTTTIPLTTPEASATPATSEAATEGTKTDTTKTSESAKESTTTTSSTEEKKQTTTSSKETAKQAIKASDATIGNDISQYLPDSSKGTIVDSFSIDFTNKDGEVDPKDVTIATNIAINYNWSIPNELLNDYQLKNGDYFTFKLPSNVTYSAGGGSLGDYGSYTIDKDGLVTFTFNEKVEDESDIEGTFHYNQGKMNVTEPGKTEIVIPTTTGTPSQPVIVNPTGGTDISKSGKIDSATNGKNVTWTIDANTSQKELKNASIQENFPAGLTLTSSKVTLLNVGMDGTIIGVGDTLTQGTDYTIDAKGNITLIGKYANTRKAFRVTYETSIDDSAKAADPNKPYDGGKVSFTNNATLVNDGKEPIPAAATVTTTYGKMIDKAGQQAGENQQLNWTIKFNLGEKDLKPGNAVIVDTLDSNSSYVKNSIIVKTVNGEVVDPKTYEVSFDDTTNKMTINFKEGLKVGIIATYKSTYNAPLSSDGQTVKNEATGGGATTGETTGKISPTGVKKEIKNIDYNKRELSWSITFNQDRQKFHNLKITDSMGLGLSLIYPTDFVVTDLDTNQVVSTDKYKIDQTAASATVGENFVLSFTDKLTDEEHSHAYRIDYKTKVDYDLMTSGKFENNVSYDWIDINNQPHNSKQDIPFNPVWFVKDDGFKNGNYNAVTKEITWTVGINFQLHDLKNASIVDSIKKGQTYVDGSAVLNKITSFDAKGYTFVSTSTPVMFDATTQTLSTNLPEDNSAYLLIYKTSVDGTMITSSYANTATYTNNSNSKNFDATVSVKNGDELISKGGTQSTDDSSLVNWTLTLNASQSTISDASITDTPSANQTTDFSSIKIQQAGVNTDGSLTGKPLDGSSPLVLDTDYSIEQGENGTFTIKFLKTISNAYYITYNSIIDSDKVNDTLTNSVNLSGNGKTNISGDKTEEVDVINNGGSSSGSNYEIDVLKIDKDTEKVLPGATFELTKKNSDFKQVTTTNESGQINFGKLKSGTYYLKEITAPSGYVLSTEVKTILLSKTSTTNGKFAITQENEQMTGSVELTKTDSDTSKVLSGAVFTLFDETNQVVKDGLVTDKDGKISVSNLKPGNYYFVETAAPAGYEFDKDKKYEFTVELQTTAKVATVSATNAEKTGSVELTKTDSDTNKVLAGATFALYKADGTKLEEELQTNEQGKLLVDNLKPGNYYFKETAAPAGYEFDSNKEYNFTVELQTTAKVATVSATNTQKTGSVKLSKTDSDTGKALAGATFSIFKKDGTVVAKDLVTEANGELNYSGLKPGDYYFVETAAPAGYEFDKDKKYEFTVELQTETKVATVSATNAQKTGSVELTKLDDDTNKVLPGATFTLYDATDKVVKEGLVTGKDGKVSVDNLKPGNYYFKETAAPDGYDFDSTAKYPVILGLQVDNKPTPGTVVVGNAQTSGSIQLVKLDSDTEKPLPGATFDLYNAENEKIKSALTTDDNGTITVKNLKPGSYYFVETAAPAGYEFDKDAKYVANLPLQTTENKQVVKVTAENAQKTGSVVLTKMDSDTNKTLAGATFALYKADGTQVNVKDPNPMITNADGKLTVDNLKPGNYYFVETAAPAGYEFDADKKYEFTVELQTETKVATVSATNAQKTGSVVLTKTDSDTDKVLAGAIFALYKKDGTEVATDLKTNTKGQITYEGLKPGNYYFVETAAPAGYEFDKDKKYEFTVELQTETKVATVSVENAEKTGSVVLTKTDSATKQVLVGAVFTLFKADGTVVAKDLKTNTKGQITYEGLKPGSYYFKETIAPTGYQLDKDKKYSFTVELQTTSKVANVAVTNTKIPAKPINNQPNNGHKLPNTGQKTATWMTLLGVFLIVVVAGIWVVKRKFN</sequence>
<feature type="domain" description="SpaA-like prealbumin fold" evidence="11">
    <location>
        <begin position="1750"/>
        <end position="1837"/>
    </location>
</feature>
<feature type="domain" description="Collagen binding" evidence="10">
    <location>
        <begin position="367"/>
        <end position="498"/>
    </location>
</feature>
<dbReference type="InterPro" id="IPR041033">
    <property type="entry name" value="SpaA_PFL_dom_1"/>
</dbReference>
<feature type="domain" description="Collagen binding" evidence="10">
    <location>
        <begin position="792"/>
        <end position="910"/>
    </location>
</feature>
<evidence type="ECO:0000256" key="1">
    <source>
        <dbReference type="ARBA" id="ARBA00004168"/>
    </source>
</evidence>
<organism evidence="13 14">
    <name type="scientific">Enterococcus camelliae</name>
    <dbReference type="NCBI Taxonomy" id="453959"/>
    <lineage>
        <taxon>Bacteria</taxon>
        <taxon>Bacillati</taxon>
        <taxon>Bacillota</taxon>
        <taxon>Bacilli</taxon>
        <taxon>Lactobacillales</taxon>
        <taxon>Enterococcaceae</taxon>
        <taxon>Enterococcus</taxon>
    </lineage>
</organism>
<keyword evidence="6" id="KW-0572">Peptidoglycan-anchor</keyword>
<feature type="region of interest" description="Disordered" evidence="7">
    <location>
        <begin position="138"/>
        <end position="203"/>
    </location>
</feature>
<feature type="domain" description="Collagen binding" evidence="10">
    <location>
        <begin position="655"/>
        <end position="774"/>
    </location>
</feature>
<feature type="domain" description="SpaA-like prealbumin fold" evidence="11">
    <location>
        <begin position="1172"/>
        <end position="1256"/>
    </location>
</feature>
<dbReference type="Gene3D" id="2.60.40.10">
    <property type="entry name" value="Immunoglobulins"/>
    <property type="match status" value="9"/>
</dbReference>
<evidence type="ECO:0000256" key="8">
    <source>
        <dbReference type="SAM" id="Phobius"/>
    </source>
</evidence>
<evidence type="ECO:0000256" key="6">
    <source>
        <dbReference type="ARBA" id="ARBA00023088"/>
    </source>
</evidence>
<dbReference type="Pfam" id="PF17961">
    <property type="entry name" value="Big_8"/>
    <property type="match status" value="1"/>
</dbReference>
<feature type="domain" description="SDR-like Ig" evidence="12">
    <location>
        <begin position="252"/>
        <end position="331"/>
    </location>
</feature>
<dbReference type="Pfam" id="PF17802">
    <property type="entry name" value="SpaA"/>
    <property type="match status" value="9"/>
</dbReference>
<evidence type="ECO:0000256" key="7">
    <source>
        <dbReference type="SAM" id="MobiDB-lite"/>
    </source>
</evidence>
<reference evidence="14" key="1">
    <citation type="journal article" date="2019" name="Int. J. Syst. Evol. Microbiol.">
        <title>The Global Catalogue of Microorganisms (GCM) 10K type strain sequencing project: providing services to taxonomists for standard genome sequencing and annotation.</title>
        <authorList>
            <consortium name="The Broad Institute Genomics Platform"/>
            <consortium name="The Broad Institute Genome Sequencing Center for Infectious Disease"/>
            <person name="Wu L."/>
            <person name="Ma J."/>
        </authorList>
    </citation>
    <scope>NUCLEOTIDE SEQUENCE [LARGE SCALE GENOMIC DNA]</scope>
    <source>
        <strain evidence="14">TISTR 932</strain>
    </source>
</reference>
<dbReference type="Proteomes" id="UP001597427">
    <property type="component" value="Unassembled WGS sequence"/>
</dbReference>
<dbReference type="Gene3D" id="2.60.40.1280">
    <property type="match status" value="1"/>
</dbReference>
<feature type="compositionally biased region" description="Basic and acidic residues" evidence="7">
    <location>
        <begin position="167"/>
        <end position="179"/>
    </location>
</feature>
<evidence type="ECO:0000313" key="14">
    <source>
        <dbReference type="Proteomes" id="UP001597427"/>
    </source>
</evidence>
<evidence type="ECO:0000256" key="4">
    <source>
        <dbReference type="ARBA" id="ARBA00022525"/>
    </source>
</evidence>
<feature type="domain" description="Gram-positive cocci surface proteins LPxTG" evidence="9">
    <location>
        <begin position="1946"/>
        <end position="1984"/>
    </location>
</feature>
<keyword evidence="8" id="KW-1133">Transmembrane helix</keyword>
<evidence type="ECO:0000259" key="11">
    <source>
        <dbReference type="Pfam" id="PF17802"/>
    </source>
</evidence>
<evidence type="ECO:0000259" key="9">
    <source>
        <dbReference type="Pfam" id="PF00746"/>
    </source>
</evidence>
<dbReference type="Pfam" id="PF00746">
    <property type="entry name" value="Gram_pos_anchor"/>
    <property type="match status" value="1"/>
</dbReference>
<keyword evidence="4" id="KW-0964">Secreted</keyword>
<evidence type="ECO:0000256" key="3">
    <source>
        <dbReference type="ARBA" id="ARBA00022512"/>
    </source>
</evidence>
<evidence type="ECO:0000313" key="13">
    <source>
        <dbReference type="EMBL" id="MFD2728656.1"/>
    </source>
</evidence>
<comment type="subcellular location">
    <subcellularLocation>
        <location evidence="1">Secreted</location>
        <location evidence="1">Cell wall</location>
        <topology evidence="1">Peptidoglycan-anchor</topology>
    </subcellularLocation>
</comment>
<evidence type="ECO:0000259" key="12">
    <source>
        <dbReference type="Pfam" id="PF17961"/>
    </source>
</evidence>
<keyword evidence="3" id="KW-0134">Cell wall</keyword>
<evidence type="ECO:0000256" key="5">
    <source>
        <dbReference type="ARBA" id="ARBA00022729"/>
    </source>
</evidence>
<dbReference type="InterPro" id="IPR013783">
    <property type="entry name" value="Ig-like_fold"/>
</dbReference>
<dbReference type="InterPro" id="IPR019931">
    <property type="entry name" value="LPXTG_anchor"/>
</dbReference>
<dbReference type="Gene3D" id="2.60.40.740">
    <property type="match status" value="5"/>
</dbReference>
<feature type="domain" description="SpaA-like prealbumin fold" evidence="11">
    <location>
        <begin position="1457"/>
        <end position="1530"/>
    </location>
</feature>
<feature type="domain" description="SpaA-like prealbumin fold" evidence="11">
    <location>
        <begin position="1080"/>
        <end position="1157"/>
    </location>
</feature>
<dbReference type="PANTHER" id="PTHR36108:SF13">
    <property type="entry name" value="COLOSSIN-B-RELATED"/>
    <property type="match status" value="1"/>
</dbReference>
<name>A0ABW5THP2_9ENTE</name>
<accession>A0ABW5THP2</accession>
<feature type="transmembrane region" description="Helical" evidence="8">
    <location>
        <begin position="1961"/>
        <end position="1981"/>
    </location>
</feature>
<protein>
    <submittedName>
        <fullName evidence="13">SpaA isopeptide-forming pilin-related protein</fullName>
    </submittedName>
</protein>
<dbReference type="SUPFAM" id="SSF49401">
    <property type="entry name" value="Bacterial adhesins"/>
    <property type="match status" value="6"/>
</dbReference>
<dbReference type="NCBIfam" id="TIGR01167">
    <property type="entry name" value="LPXTG_anchor"/>
    <property type="match status" value="1"/>
</dbReference>
<comment type="similarity">
    <text evidence="2">Belongs to the serine-aspartate repeat-containing protein (SDr) family.</text>
</comment>
<feature type="compositionally biased region" description="Polar residues" evidence="7">
    <location>
        <begin position="138"/>
        <end position="148"/>
    </location>
</feature>
<feature type="domain" description="SpaA-like prealbumin fold" evidence="11">
    <location>
        <begin position="1651"/>
        <end position="1743"/>
    </location>
</feature>
<keyword evidence="8" id="KW-0472">Membrane</keyword>
<keyword evidence="5" id="KW-0732">Signal</keyword>
<dbReference type="SUPFAM" id="SSF49478">
    <property type="entry name" value="Cna protein B-type domain"/>
    <property type="match status" value="9"/>
</dbReference>
<dbReference type="InterPro" id="IPR011252">
    <property type="entry name" value="Fibrogen-bd_dom1"/>
</dbReference>
<proteinExistence type="inferred from homology"/>
<feature type="domain" description="SpaA-like prealbumin fold" evidence="11">
    <location>
        <begin position="1554"/>
        <end position="1643"/>
    </location>
</feature>
<dbReference type="InterPro" id="IPR008456">
    <property type="entry name" value="Collagen-bd_dom"/>
</dbReference>
<comment type="caution">
    <text evidence="13">The sequence shown here is derived from an EMBL/GenBank/DDBJ whole genome shotgun (WGS) entry which is preliminary data.</text>
</comment>
<feature type="domain" description="Collagen binding" evidence="10">
    <location>
        <begin position="924"/>
        <end position="1051"/>
    </location>
</feature>
<keyword evidence="14" id="KW-1185">Reference proteome</keyword>
<evidence type="ECO:0000259" key="10">
    <source>
        <dbReference type="Pfam" id="PF05737"/>
    </source>
</evidence>
<dbReference type="PANTHER" id="PTHR36108">
    <property type="entry name" value="COLOSSIN-B-RELATED"/>
    <property type="match status" value="1"/>
</dbReference>
<keyword evidence="8" id="KW-0812">Transmembrane</keyword>